<keyword evidence="3" id="KW-1185">Reference proteome</keyword>
<name>A0A0N0BHC5_9HYME</name>
<feature type="region of interest" description="Disordered" evidence="1">
    <location>
        <begin position="1"/>
        <end position="30"/>
    </location>
</feature>
<sequence length="114" mass="13147">MEFPWTLQHQPTDPLQNGRNHQAEHQENSGINEAGARRLLSVAGNLLRHHSFYIILRNSAHFKNNSEENFSRCLYDKGERFKGKKFVHLMHGITRGILYAKGCLSVVHELVIIK</sequence>
<dbReference type="STRING" id="166423.A0A0N0BHC5"/>
<dbReference type="AlphaFoldDB" id="A0A0N0BHC5"/>
<protein>
    <submittedName>
        <fullName evidence="2">Uncharacterized protein</fullName>
    </submittedName>
</protein>
<feature type="compositionally biased region" description="Polar residues" evidence="1">
    <location>
        <begin position="7"/>
        <end position="20"/>
    </location>
</feature>
<gene>
    <name evidence="2" type="ORF">WN51_12541</name>
</gene>
<dbReference type="Proteomes" id="UP000053105">
    <property type="component" value="Unassembled WGS sequence"/>
</dbReference>
<dbReference type="EMBL" id="KQ435755">
    <property type="protein sequence ID" value="KOX76054.1"/>
    <property type="molecule type" value="Genomic_DNA"/>
</dbReference>
<reference evidence="2 3" key="1">
    <citation type="submission" date="2015-07" db="EMBL/GenBank/DDBJ databases">
        <title>The genome of Melipona quadrifasciata.</title>
        <authorList>
            <person name="Pan H."/>
            <person name="Kapheim K."/>
        </authorList>
    </citation>
    <scope>NUCLEOTIDE SEQUENCE [LARGE SCALE GENOMIC DNA]</scope>
    <source>
        <strain evidence="2">0111107301</strain>
        <tissue evidence="2">Whole body</tissue>
    </source>
</reference>
<evidence type="ECO:0000256" key="1">
    <source>
        <dbReference type="SAM" id="MobiDB-lite"/>
    </source>
</evidence>
<proteinExistence type="predicted"/>
<evidence type="ECO:0000313" key="2">
    <source>
        <dbReference type="EMBL" id="KOX76054.1"/>
    </source>
</evidence>
<organism evidence="2 3">
    <name type="scientific">Melipona quadrifasciata</name>
    <dbReference type="NCBI Taxonomy" id="166423"/>
    <lineage>
        <taxon>Eukaryota</taxon>
        <taxon>Metazoa</taxon>
        <taxon>Ecdysozoa</taxon>
        <taxon>Arthropoda</taxon>
        <taxon>Hexapoda</taxon>
        <taxon>Insecta</taxon>
        <taxon>Pterygota</taxon>
        <taxon>Neoptera</taxon>
        <taxon>Endopterygota</taxon>
        <taxon>Hymenoptera</taxon>
        <taxon>Apocrita</taxon>
        <taxon>Aculeata</taxon>
        <taxon>Apoidea</taxon>
        <taxon>Anthophila</taxon>
        <taxon>Apidae</taxon>
        <taxon>Melipona</taxon>
    </lineage>
</organism>
<evidence type="ECO:0000313" key="3">
    <source>
        <dbReference type="Proteomes" id="UP000053105"/>
    </source>
</evidence>
<accession>A0A0N0BHC5</accession>